<feature type="region of interest" description="Disordered" evidence="1">
    <location>
        <begin position="215"/>
        <end position="240"/>
    </location>
</feature>
<name>A0ABN9QJD8_9DINO</name>
<organism evidence="2 3">
    <name type="scientific">Prorocentrum cordatum</name>
    <dbReference type="NCBI Taxonomy" id="2364126"/>
    <lineage>
        <taxon>Eukaryota</taxon>
        <taxon>Sar</taxon>
        <taxon>Alveolata</taxon>
        <taxon>Dinophyceae</taxon>
        <taxon>Prorocentrales</taxon>
        <taxon>Prorocentraceae</taxon>
        <taxon>Prorocentrum</taxon>
    </lineage>
</organism>
<gene>
    <name evidence="2" type="ORF">PCOR1329_LOCUS11795</name>
</gene>
<dbReference type="EMBL" id="CAUYUJ010003406">
    <property type="protein sequence ID" value="CAK0805213.1"/>
    <property type="molecule type" value="Genomic_DNA"/>
</dbReference>
<dbReference type="SUPFAM" id="SSF56349">
    <property type="entry name" value="DNA breaking-rejoining enzymes"/>
    <property type="match status" value="1"/>
</dbReference>
<accession>A0ABN9QJD8</accession>
<proteinExistence type="predicted"/>
<evidence type="ECO:0000256" key="1">
    <source>
        <dbReference type="SAM" id="MobiDB-lite"/>
    </source>
</evidence>
<feature type="non-terminal residue" evidence="2">
    <location>
        <position position="1441"/>
    </location>
</feature>
<feature type="compositionally biased region" description="Low complexity" evidence="1">
    <location>
        <begin position="230"/>
        <end position="240"/>
    </location>
</feature>
<evidence type="ECO:0000313" key="2">
    <source>
        <dbReference type="EMBL" id="CAK0805213.1"/>
    </source>
</evidence>
<feature type="region of interest" description="Disordered" evidence="1">
    <location>
        <begin position="102"/>
        <end position="122"/>
    </location>
</feature>
<protein>
    <submittedName>
        <fullName evidence="2">Uncharacterized protein</fullName>
    </submittedName>
</protein>
<sequence>MVQDWVLGTQRLVWFVTDPGFKHERVIVWPCHEASWIEYTGSGDLYGEEEKDLDKVYLMTAGQPPRSLPDYGAKVVPFAKLPTDDELRGLIAEAHAEVRRVGKEGNPPVADAGAGAAESGGVGDAGDGVLAADGERHRWLVTEPGLIWELGALVPHACATTRLGDRGVADIDGETEPVQSVPEADVGDYASMKTSAYEVAVRDFDGTPTDFGRCAGIAPSHAPPRGGGAEPTAPADATEPSDVRTLWVDTDAMSVRFMSWRNVVTESYPTVWTDRPGEGPSSLMYILRHSDRRSRNIRMWLDLGSRSNNLGPGNWVMHELSVLCEVFYVGRPYDQLNMPSLVSFKNIGRRIQSIADAYSGDPFRPQWANARLYSGVGSAVDMVAPELKHYVAKRAKDEIEVESKRVQARSLPIAADAVAAGSLPAAGRGPPVAAAAGQPSEGLARGSAEIFPLPDDSSLVAEFWIHLQGRAQRRFVRDWRQCVRSLNWLWGAGHREAARRAQGDVHPYRFRLQREVLVRIAQGVQIYLDPPSDLSPKEAFQGLLRGRGVYDTETAYTTLAPCQRGAVSLPCDVSTAPAVGTLVTGRALEYLVEAEEQMIRTGAEVQLDRETNGEIKIYTDPLLANSRRRYSTFVKDLKRKGLVGFTRDPKEFVGVFFVWKKERASMRMVLDCRRSNQRFVTPPGVELLSTEGLGRIECDTEQTGTLPIFLGKADVKDCFHRMMFGNHLSKYFCYPGGLAKEFGIVGQLVEGVPARADDYLWPCALALPMGWTWSLYFAQVANLGLVERVPAVASSCAATDRGPPIVLSPTSSWHYVYVDNVGLLSFDASYVKGALADTIAAFDAAGLIMHDISVDSDAAEALGVTLDCQKHQTLVNHRRYWKVRLGLRWALSLRRLAGRELEVLLGHCTFVGLMCRETLSVWHTVYTFIRERYWAKSDVWESARQELECFLGLMPLLRSEWDRPWLTQVLSVDASPYGWGIASSEFGVLTVKKQGRISLAWWLTDTDPETSCLSLRIYLDPTACRLKFPNRPRPLILSPAPYSTIAMKRTRTLEAPSHTIAGQESRTRTLPRPEMRSKLDTGKVPMARGSLVTLAAKGPAWATAAVAAAATGAAADVDSDGTTTAGEMEKGLDGRSPAPLPVWHAIAVGFARRGMLAMGLAVMNGVSCYLRPSELLNLTSDNLVAPTSPVSRYWSLLLHPSEEEKRSKTGGADDSPIIDSAYMLSWVHDLLQVLKEKGGRLWSFDYFTFLAEFKTVAKTLTMPHLVPYRMRHSWPSMDRLKPDRSQKECQKRGRGKSWKSLVRYEKSARLGSFWNELPAEIQATARPRLAKDGTYMADLFSGSGKVARAVTRLGFSAKAWDIIHGPNHDITDPAVLRLLLSDIRDGKIFAAMIALPCTSLTIARDRTFQIRSRTQPWGTDLTDATDRDRASLETGNKIIRA</sequence>
<dbReference type="InterPro" id="IPR011010">
    <property type="entry name" value="DNA_brk_join_enz"/>
</dbReference>
<comment type="caution">
    <text evidence="2">The sequence shown here is derived from an EMBL/GenBank/DDBJ whole genome shotgun (WGS) entry which is preliminary data.</text>
</comment>
<reference evidence="2" key="1">
    <citation type="submission" date="2023-10" db="EMBL/GenBank/DDBJ databases">
        <authorList>
            <person name="Chen Y."/>
            <person name="Shah S."/>
            <person name="Dougan E. K."/>
            <person name="Thang M."/>
            <person name="Chan C."/>
        </authorList>
    </citation>
    <scope>NUCLEOTIDE SEQUENCE [LARGE SCALE GENOMIC DNA]</scope>
</reference>
<dbReference type="Proteomes" id="UP001189429">
    <property type="component" value="Unassembled WGS sequence"/>
</dbReference>
<evidence type="ECO:0000313" key="3">
    <source>
        <dbReference type="Proteomes" id="UP001189429"/>
    </source>
</evidence>
<keyword evidence="3" id="KW-1185">Reference proteome</keyword>